<dbReference type="UniPathway" id="UPA00028">
    <property type="reaction ID" value="UER00005"/>
</dbReference>
<comment type="subcellular location">
    <subcellularLocation>
        <location evidence="8">Cytoplasm</location>
    </subcellularLocation>
</comment>
<dbReference type="FunCoup" id="D4H851">
    <property type="interactions" value="488"/>
</dbReference>
<feature type="binding site" evidence="8">
    <location>
        <begin position="184"/>
        <end position="187"/>
    </location>
    <ligand>
        <name>ATP</name>
        <dbReference type="ChEBI" id="CHEBI:30616"/>
    </ligand>
</feature>
<feature type="binding site" evidence="8">
    <location>
        <begin position="30"/>
        <end position="37"/>
    </location>
    <ligand>
        <name>ATP</name>
        <dbReference type="ChEBI" id="CHEBI:30616"/>
    </ligand>
</feature>
<proteinExistence type="inferred from homology"/>
<dbReference type="FunFam" id="3.40.50.620:FF:000013">
    <property type="entry name" value="Pantothenate synthetase"/>
    <property type="match status" value="1"/>
</dbReference>
<evidence type="ECO:0000256" key="6">
    <source>
        <dbReference type="ARBA" id="ARBA00022840"/>
    </source>
</evidence>
<evidence type="ECO:0000256" key="8">
    <source>
        <dbReference type="HAMAP-Rule" id="MF_00158"/>
    </source>
</evidence>
<dbReference type="GO" id="GO:0015940">
    <property type="term" value="P:pantothenate biosynthetic process"/>
    <property type="evidence" value="ECO:0007669"/>
    <property type="project" value="UniProtKB-UniRule"/>
</dbReference>
<dbReference type="InterPro" id="IPR042176">
    <property type="entry name" value="Pantoate_ligase_C"/>
</dbReference>
<organism evidence="9 10">
    <name type="scientific">Denitrovibrio acetiphilus (strain DSM 12809 / NBRC 114555 / N2460)</name>
    <dbReference type="NCBI Taxonomy" id="522772"/>
    <lineage>
        <taxon>Bacteria</taxon>
        <taxon>Pseudomonadati</taxon>
        <taxon>Deferribacterota</taxon>
        <taxon>Deferribacteres</taxon>
        <taxon>Deferribacterales</taxon>
        <taxon>Geovibrionaceae</taxon>
        <taxon>Denitrovibrio</taxon>
    </lineage>
</organism>
<dbReference type="PANTHER" id="PTHR21299:SF1">
    <property type="entry name" value="PANTOATE--BETA-ALANINE LIGASE"/>
    <property type="match status" value="1"/>
</dbReference>
<feature type="binding site" evidence="8">
    <location>
        <position position="176"/>
    </location>
    <ligand>
        <name>ATP</name>
        <dbReference type="ChEBI" id="CHEBI:30616"/>
    </ligand>
</feature>
<dbReference type="GO" id="GO:0005524">
    <property type="term" value="F:ATP binding"/>
    <property type="evidence" value="ECO:0007669"/>
    <property type="project" value="UniProtKB-KW"/>
</dbReference>
<evidence type="ECO:0000256" key="2">
    <source>
        <dbReference type="ARBA" id="ARBA00009256"/>
    </source>
</evidence>
<dbReference type="Pfam" id="PF02569">
    <property type="entry name" value="Pantoate_ligase"/>
    <property type="match status" value="1"/>
</dbReference>
<dbReference type="NCBIfam" id="TIGR00018">
    <property type="entry name" value="panC"/>
    <property type="match status" value="1"/>
</dbReference>
<dbReference type="EMBL" id="CP001968">
    <property type="protein sequence ID" value="ADD68200.1"/>
    <property type="molecule type" value="Genomic_DNA"/>
</dbReference>
<feature type="binding site" evidence="8">
    <location>
        <position position="61"/>
    </location>
    <ligand>
        <name>(R)-pantoate</name>
        <dbReference type="ChEBI" id="CHEBI:15980"/>
    </ligand>
</feature>
<dbReference type="GO" id="GO:0005829">
    <property type="term" value="C:cytosol"/>
    <property type="evidence" value="ECO:0007669"/>
    <property type="project" value="TreeGrafter"/>
</dbReference>
<dbReference type="Gene3D" id="3.30.1300.10">
    <property type="entry name" value="Pantoate-beta-alanine ligase, C-terminal domain"/>
    <property type="match status" value="1"/>
</dbReference>
<dbReference type="InterPro" id="IPR014729">
    <property type="entry name" value="Rossmann-like_a/b/a_fold"/>
</dbReference>
<keyword evidence="3 8" id="KW-0436">Ligase</keyword>
<sequence length="281" mass="31110">MKILNTVNDVKTAIKELQKAGRKVGLVPTMGFLHAGHMSLVKKSVADNDFTVVSVFVNPTQFGPNEDLEAYPRDFENDTKLLTDAGADLIFSPSPEEMYPEGFSTKVSVSGITNALCGLSRPVHFDGVATVVTKLFNIVNPDRAYFGSKDYQQLQVIRRMVKDLNMSVEVIGMPIIRESDGLAMSSRNIYLKPEERTSALSLSKSFGLIQKLLDNGERDARVLRQKVVDYINSHSSAHVDYVEIIHPEKLNSLETVNGDIVAALAVKIGRARLIDNKLFKI</sequence>
<comment type="function">
    <text evidence="8">Catalyzes the condensation of pantoate with beta-alanine in an ATP-dependent reaction via a pantoyl-adenylate intermediate.</text>
</comment>
<dbReference type="AlphaFoldDB" id="D4H851"/>
<keyword evidence="4 8" id="KW-0566">Pantothenate biosynthesis</keyword>
<evidence type="ECO:0000256" key="7">
    <source>
        <dbReference type="ARBA" id="ARBA00048258"/>
    </source>
</evidence>
<keyword evidence="6 8" id="KW-0067">ATP-binding</keyword>
<feature type="binding site" evidence="8">
    <location>
        <position position="153"/>
    </location>
    <ligand>
        <name>(R)-pantoate</name>
        <dbReference type="ChEBI" id="CHEBI:15980"/>
    </ligand>
</feature>
<evidence type="ECO:0000256" key="5">
    <source>
        <dbReference type="ARBA" id="ARBA00022741"/>
    </source>
</evidence>
<evidence type="ECO:0000313" key="9">
    <source>
        <dbReference type="EMBL" id="ADD68200.1"/>
    </source>
</evidence>
<dbReference type="KEGG" id="dap:Dacet_1430"/>
<dbReference type="SUPFAM" id="SSF52374">
    <property type="entry name" value="Nucleotidylyl transferase"/>
    <property type="match status" value="1"/>
</dbReference>
<feature type="active site" description="Proton donor" evidence="8">
    <location>
        <position position="37"/>
    </location>
</feature>
<feature type="binding site" evidence="8">
    <location>
        <position position="61"/>
    </location>
    <ligand>
        <name>beta-alanine</name>
        <dbReference type="ChEBI" id="CHEBI:57966"/>
    </ligand>
</feature>
<protein>
    <recommendedName>
        <fullName evidence="8">Pantothenate synthetase</fullName>
        <shortName evidence="8">PS</shortName>
        <ecNumber evidence="8">6.3.2.1</ecNumber>
    </recommendedName>
    <alternativeName>
        <fullName evidence="8">Pantoate--beta-alanine ligase</fullName>
    </alternativeName>
    <alternativeName>
        <fullName evidence="8">Pantoate-activating enzyme</fullName>
    </alternativeName>
</protein>
<accession>D4H851</accession>
<dbReference type="Proteomes" id="UP000002012">
    <property type="component" value="Chromosome"/>
</dbReference>
<reference evidence="9 10" key="1">
    <citation type="journal article" date="2010" name="Stand. Genomic Sci.">
        <title>Complete genome sequence of Denitrovibrio acetiphilus type strain (N2460).</title>
        <authorList>
            <person name="Kiss H."/>
            <person name="Lang E."/>
            <person name="Lapidus A."/>
            <person name="Copeland A."/>
            <person name="Nolan M."/>
            <person name="Glavina Del Rio T."/>
            <person name="Chen F."/>
            <person name="Lucas S."/>
            <person name="Tice H."/>
            <person name="Cheng J.F."/>
            <person name="Han C."/>
            <person name="Goodwin L."/>
            <person name="Pitluck S."/>
            <person name="Liolios K."/>
            <person name="Pati A."/>
            <person name="Ivanova N."/>
            <person name="Mavromatis K."/>
            <person name="Chen A."/>
            <person name="Palaniappan K."/>
            <person name="Land M."/>
            <person name="Hauser L."/>
            <person name="Chang Y.J."/>
            <person name="Jeffries C.D."/>
            <person name="Detter J.C."/>
            <person name="Brettin T."/>
            <person name="Spring S."/>
            <person name="Rohde M."/>
            <person name="Goker M."/>
            <person name="Woyke T."/>
            <person name="Bristow J."/>
            <person name="Eisen J.A."/>
            <person name="Markowitz V."/>
            <person name="Hugenholtz P."/>
            <person name="Kyrpides N.C."/>
            <person name="Klenk H.P."/>
        </authorList>
    </citation>
    <scope>NUCLEOTIDE SEQUENCE [LARGE SCALE GENOMIC DNA]</scope>
    <source>
        <strain evidence="10">DSM 12809 / NBRC 114555 / N2460</strain>
    </source>
</reference>
<comment type="pathway">
    <text evidence="1 8">Cofactor biosynthesis; (R)-pantothenate biosynthesis; (R)-pantothenate from (R)-pantoate and beta-alanine: step 1/1.</text>
</comment>
<dbReference type="RefSeq" id="WP_013010721.1">
    <property type="nucleotide sequence ID" value="NC_013943.1"/>
</dbReference>
<keyword evidence="10" id="KW-1185">Reference proteome</keyword>
<dbReference type="Gene3D" id="3.40.50.620">
    <property type="entry name" value="HUPs"/>
    <property type="match status" value="1"/>
</dbReference>
<evidence type="ECO:0000256" key="3">
    <source>
        <dbReference type="ARBA" id="ARBA00022598"/>
    </source>
</evidence>
<dbReference type="FunFam" id="3.30.1300.10:FF:000001">
    <property type="entry name" value="Pantothenate synthetase"/>
    <property type="match status" value="1"/>
</dbReference>
<dbReference type="EC" id="6.3.2.1" evidence="8"/>
<dbReference type="OrthoDB" id="9773087at2"/>
<dbReference type="InParanoid" id="D4H851"/>
<gene>
    <name evidence="8" type="primary">panC</name>
    <name evidence="9" type="ordered locus">Dacet_1430</name>
</gene>
<dbReference type="PANTHER" id="PTHR21299">
    <property type="entry name" value="CYTIDYLATE KINASE/PANTOATE-BETA-ALANINE LIGASE"/>
    <property type="match status" value="1"/>
</dbReference>
<dbReference type="PaxDb" id="522772-Dacet_1430"/>
<dbReference type="HOGENOM" id="CLU_047148_0_0_0"/>
<comment type="subunit">
    <text evidence="8">Homodimer.</text>
</comment>
<evidence type="ECO:0000256" key="1">
    <source>
        <dbReference type="ARBA" id="ARBA00004990"/>
    </source>
</evidence>
<evidence type="ECO:0000256" key="4">
    <source>
        <dbReference type="ARBA" id="ARBA00022655"/>
    </source>
</evidence>
<name>D4H851_DENA2</name>
<dbReference type="InterPro" id="IPR003721">
    <property type="entry name" value="Pantoate_ligase"/>
</dbReference>
<dbReference type="STRING" id="522772.Dacet_1430"/>
<feature type="binding site" evidence="8">
    <location>
        <begin position="147"/>
        <end position="150"/>
    </location>
    <ligand>
        <name>ATP</name>
        <dbReference type="ChEBI" id="CHEBI:30616"/>
    </ligand>
</feature>
<comment type="catalytic activity">
    <reaction evidence="7 8">
        <text>(R)-pantoate + beta-alanine + ATP = (R)-pantothenate + AMP + diphosphate + H(+)</text>
        <dbReference type="Rhea" id="RHEA:10912"/>
        <dbReference type="ChEBI" id="CHEBI:15378"/>
        <dbReference type="ChEBI" id="CHEBI:15980"/>
        <dbReference type="ChEBI" id="CHEBI:29032"/>
        <dbReference type="ChEBI" id="CHEBI:30616"/>
        <dbReference type="ChEBI" id="CHEBI:33019"/>
        <dbReference type="ChEBI" id="CHEBI:57966"/>
        <dbReference type="ChEBI" id="CHEBI:456215"/>
        <dbReference type="EC" id="6.3.2.1"/>
    </reaction>
</comment>
<dbReference type="CDD" id="cd00560">
    <property type="entry name" value="PanC"/>
    <property type="match status" value="1"/>
</dbReference>
<dbReference type="GO" id="GO:0004592">
    <property type="term" value="F:pantoate-beta-alanine ligase activity"/>
    <property type="evidence" value="ECO:0007669"/>
    <property type="project" value="UniProtKB-UniRule"/>
</dbReference>
<keyword evidence="8" id="KW-0963">Cytoplasm</keyword>
<comment type="similarity">
    <text evidence="2 8">Belongs to the pantothenate synthetase family.</text>
</comment>
<keyword evidence="5 8" id="KW-0547">Nucleotide-binding</keyword>
<dbReference type="HAMAP" id="MF_00158">
    <property type="entry name" value="PanC"/>
    <property type="match status" value="1"/>
</dbReference>
<evidence type="ECO:0000313" key="10">
    <source>
        <dbReference type="Proteomes" id="UP000002012"/>
    </source>
</evidence>
<dbReference type="eggNOG" id="COG0414">
    <property type="taxonomic scope" value="Bacteria"/>
</dbReference>
<comment type="miscellaneous">
    <text evidence="8">The reaction proceeds by a bi uni uni bi ping pong mechanism.</text>
</comment>